<dbReference type="EMBL" id="JALBCA010000046">
    <property type="protein sequence ID" value="KAI2386643.1"/>
    <property type="molecule type" value="Genomic_DNA"/>
</dbReference>
<accession>A0ACB8UW59</accession>
<organism evidence="1">
    <name type="scientific">Ophidiomyces ophidiicola</name>
    <dbReference type="NCBI Taxonomy" id="1387563"/>
    <lineage>
        <taxon>Eukaryota</taxon>
        <taxon>Fungi</taxon>
        <taxon>Dikarya</taxon>
        <taxon>Ascomycota</taxon>
        <taxon>Pezizomycotina</taxon>
        <taxon>Eurotiomycetes</taxon>
        <taxon>Eurotiomycetidae</taxon>
        <taxon>Onygenales</taxon>
        <taxon>Onygenaceae</taxon>
        <taxon>Ophidiomyces</taxon>
    </lineage>
</organism>
<name>A0ACB8UW59_9EURO</name>
<gene>
    <name evidence="1" type="ORF">LOY88_003503</name>
</gene>
<proteinExistence type="predicted"/>
<sequence length="561" mass="63384">MAADRARVSSADPYFDLGTFHRPVSTTCSHAQAWFDRGLVWTYAFNHEEAAKCFERAIAHDPDCAIAYWGLAYTRGPNYNKPWEAFDLDERDEIATQTYRAVEQARENIHGASVVEQALVNALKHRYQESRLVDDLSVWNLDYAAAMAAVYASFPGDLDVAALYADALMNLTPWQLWDLETGKPAQGARTEEARQVLEPALRLPGGSEHPGLLHLYIHLMEMSNTPEVAAPWADALRELVPDAGHLNHMPSHIDILCGNYEMAITANTKATAADRKFVEREGSLNFYTLYRAHDYHFLIYAAMFAGQSKVALQNVDLLEAAVPEQLIRVESPPMADWLESFLSIRMHVLIRFGRWDDILALQTPTDPDLYAVTTAMMWYAKGIAAAVTSRAAEAKLYRENFHEALKRVPDSRTLFNNKCSDILRVAEAMLEGEYLFRQGNTDEAFIHLERAILLEGSLTYDEPWGWMQPARHAYGALSLESGATQRAMEVYAADLGYNTKLPRARTHPNNVWALHGYHECLVRMKRFPEAQSIKRILDPLLTLADVPITSSCFCRRLQQNT</sequence>
<comment type="caution">
    <text evidence="1">The sequence shown here is derived from an EMBL/GenBank/DDBJ whole genome shotgun (WGS) entry which is preliminary data.</text>
</comment>
<protein>
    <submittedName>
        <fullName evidence="1">Uncharacterized protein</fullName>
    </submittedName>
</protein>
<evidence type="ECO:0000313" key="1">
    <source>
        <dbReference type="EMBL" id="KAI2386643.1"/>
    </source>
</evidence>
<reference evidence="1" key="1">
    <citation type="journal article" date="2022" name="bioRxiv">
        <title>Population genetic analysis of Ophidiomyces ophidiicola, the causative agent of snake fungal disease, indicates recent introductions to the USA.</title>
        <authorList>
            <person name="Ladner J.T."/>
            <person name="Palmer J.M."/>
            <person name="Ettinger C.L."/>
            <person name="Stajich J.E."/>
            <person name="Farrell T.M."/>
            <person name="Glorioso B.M."/>
            <person name="Lawson B."/>
            <person name="Price S.J."/>
            <person name="Stengle A.G."/>
            <person name="Grear D.A."/>
            <person name="Lorch J.M."/>
        </authorList>
    </citation>
    <scope>NUCLEOTIDE SEQUENCE</scope>
    <source>
        <strain evidence="1">NWHC 24266-5</strain>
    </source>
</reference>